<name>A0A2T2Y0Z6_9ENTR</name>
<reference evidence="2 3" key="1">
    <citation type="submission" date="2018-03" db="EMBL/GenBank/DDBJ databases">
        <title>First report of an OXA-48+CTX-M-M-producing Kluyvera ascorbata clone recovered from patients admitted in a University Hospital in Madrid, Spain.</title>
        <authorList>
            <person name="Hernandez-Garcia M."/>
            <person name="Leon-Sampedro R."/>
            <person name="Perez-Viso B."/>
            <person name="Morosini M.I."/>
            <person name="Lopez-Fresnena N."/>
            <person name="Coque T.M."/>
            <person name="Bonten M."/>
            <person name="Malhotra-Kumar S."/>
            <person name="Ruiz-Garbajosa P."/>
            <person name="Canton R."/>
        </authorList>
    </citation>
    <scope>NUCLEOTIDE SEQUENCE [LARGE SCALE GENOMIC DNA]</scope>
    <source>
        <strain evidence="2 3">KA2</strain>
    </source>
</reference>
<dbReference type="AlphaFoldDB" id="A0A2T2Y0Z6"/>
<accession>A0A2T2Y0Z6</accession>
<organism evidence="2 3">
    <name type="scientific">Kluyvera genomosp. 2</name>
    <dbReference type="NCBI Taxonomy" id="2774054"/>
    <lineage>
        <taxon>Bacteria</taxon>
        <taxon>Pseudomonadati</taxon>
        <taxon>Pseudomonadota</taxon>
        <taxon>Gammaproteobacteria</taxon>
        <taxon>Enterobacterales</taxon>
        <taxon>Enterobacteriaceae</taxon>
        <taxon>Kluyvera</taxon>
    </lineage>
</organism>
<keyword evidence="1" id="KW-0175">Coiled coil</keyword>
<protein>
    <submittedName>
        <fullName evidence="2">Uncharacterized protein</fullName>
    </submittedName>
</protein>
<comment type="caution">
    <text evidence="2">The sequence shown here is derived from an EMBL/GenBank/DDBJ whole genome shotgun (WGS) entry which is preliminary data.</text>
</comment>
<dbReference type="Proteomes" id="UP000240892">
    <property type="component" value="Unassembled WGS sequence"/>
</dbReference>
<gene>
    <name evidence="2" type="ORF">C8256_14465</name>
</gene>
<dbReference type="EMBL" id="PYHO01000010">
    <property type="protein sequence ID" value="PSR46219.1"/>
    <property type="molecule type" value="Genomic_DNA"/>
</dbReference>
<dbReference type="RefSeq" id="WP_106927877.1">
    <property type="nucleotide sequence ID" value="NZ_CABMMU010000010.1"/>
</dbReference>
<proteinExistence type="predicted"/>
<evidence type="ECO:0000313" key="2">
    <source>
        <dbReference type="EMBL" id="PSR46219.1"/>
    </source>
</evidence>
<evidence type="ECO:0000256" key="1">
    <source>
        <dbReference type="SAM" id="Coils"/>
    </source>
</evidence>
<keyword evidence="3" id="KW-1185">Reference proteome</keyword>
<evidence type="ECO:0000313" key="3">
    <source>
        <dbReference type="Proteomes" id="UP000240892"/>
    </source>
</evidence>
<sequence length="259" mass="29472">MMSKAVKSLALALGNSNKEEATNAFRQAFSYAEREGVRLSSLHVIREETAPIRADRERELVDKYNALLVEARRIRERATSLQDEKIVLNESYQNALSELSQCQIELSEAQKEIARLQTIVLALSADITTPAATSTQSDSASMIRDRLNAKKAKVVDLSKHPMTLKTREIFDALLTELQDSARGYFDYREPKENTPYGEIHYYWSPGDTYHIWCKYTGEGFKISTATFGPRGGEKGTDQYFVKDADALLDWLMNRWEVML</sequence>
<feature type="coiled-coil region" evidence="1">
    <location>
        <begin position="64"/>
        <end position="126"/>
    </location>
</feature>